<dbReference type="OrthoDB" id="446280at2"/>
<evidence type="ECO:0000313" key="8">
    <source>
        <dbReference type="EMBL" id="AFY93961.1"/>
    </source>
</evidence>
<proteinExistence type="inferred from homology"/>
<dbReference type="PRINTS" id="PR00385">
    <property type="entry name" value="P450"/>
</dbReference>
<evidence type="ECO:0000256" key="6">
    <source>
        <dbReference type="ARBA" id="ARBA00023033"/>
    </source>
</evidence>
<dbReference type="KEGG" id="cmp:Cha6605_2929"/>
<evidence type="ECO:0000256" key="4">
    <source>
        <dbReference type="ARBA" id="ARBA00023002"/>
    </source>
</evidence>
<evidence type="ECO:0000256" key="3">
    <source>
        <dbReference type="ARBA" id="ARBA00022723"/>
    </source>
</evidence>
<evidence type="ECO:0000256" key="7">
    <source>
        <dbReference type="PIRSR" id="PIRSR602401-1"/>
    </source>
</evidence>
<dbReference type="CDD" id="cd11044">
    <property type="entry name" value="CYP120A1_CYP26-like"/>
    <property type="match status" value="1"/>
</dbReference>
<evidence type="ECO:0000256" key="2">
    <source>
        <dbReference type="ARBA" id="ARBA00022617"/>
    </source>
</evidence>
<sequence>MSIARQAATLPLPPGRTGLPWIGETLSFLLDPDFATKRRQEHGAIFRTHIIGRPTVVMSGAAANKFILSTHFDKFSWRDGWPDNFKELLGASLFLQEGVEHQRNRRLLMPAFHGKALTNYVSTMNEITDRYLAKWSQTGNLTWFPELKNLTFEIASVLLIGSEPGAETIELSRLFTELTNGLFTIPLNWSYTTYGRAVAARDVLLAHIEKVVLERQQAPTQDALGLLVQSQDEEGNRLSVAELKVQALLLLFAGHETTTSLVSSLCLALARHPEILATTRAEQVQIGLDAPITIDSLKQMTYLDRVLREVERMYPPVGGGFRGVTEEFEFNGYRVPKGWQVLYRIPEAHYDAEIYPEPDTFDPDRFAPERYEYKPSDYNFATYGGGSRICIGMAFAQMELKIIAAKLLRHYSWELLPNQNLTLDPIPTLHPRDGLKVKFEKLDMSA</sequence>
<dbReference type="GO" id="GO:0020037">
    <property type="term" value="F:heme binding"/>
    <property type="evidence" value="ECO:0007669"/>
    <property type="project" value="InterPro"/>
</dbReference>
<dbReference type="Pfam" id="PF00067">
    <property type="entry name" value="p450"/>
    <property type="match status" value="1"/>
</dbReference>
<dbReference type="STRING" id="1173020.Cha6605_2929"/>
<comment type="similarity">
    <text evidence="1">Belongs to the cytochrome P450 family.</text>
</comment>
<dbReference type="PANTHER" id="PTHR24286">
    <property type="entry name" value="CYTOCHROME P450 26"/>
    <property type="match status" value="1"/>
</dbReference>
<protein>
    <submittedName>
        <fullName evidence="8">Cytochrome P450</fullName>
    </submittedName>
</protein>
<keyword evidence="6" id="KW-0503">Monooxygenase</keyword>
<dbReference type="HOGENOM" id="CLU_001570_15_5_3"/>
<dbReference type="Gene3D" id="1.10.630.10">
    <property type="entry name" value="Cytochrome P450"/>
    <property type="match status" value="1"/>
</dbReference>
<name>K9UHN4_CHAP6</name>
<dbReference type="RefSeq" id="WP_015160105.1">
    <property type="nucleotide sequence ID" value="NC_019697.1"/>
</dbReference>
<keyword evidence="2 7" id="KW-0349">Heme</keyword>
<evidence type="ECO:0000256" key="5">
    <source>
        <dbReference type="ARBA" id="ARBA00023004"/>
    </source>
</evidence>
<dbReference type="Proteomes" id="UP000010366">
    <property type="component" value="Chromosome"/>
</dbReference>
<dbReference type="AlphaFoldDB" id="K9UHN4"/>
<keyword evidence="9" id="KW-1185">Reference proteome</keyword>
<dbReference type="GO" id="GO:0016705">
    <property type="term" value="F:oxidoreductase activity, acting on paired donors, with incorporation or reduction of molecular oxygen"/>
    <property type="evidence" value="ECO:0007669"/>
    <property type="project" value="InterPro"/>
</dbReference>
<keyword evidence="3 7" id="KW-0479">Metal-binding</keyword>
<keyword evidence="5 7" id="KW-0408">Iron</keyword>
<reference evidence="8 9" key="1">
    <citation type="submission" date="2012-05" db="EMBL/GenBank/DDBJ databases">
        <title>Finished chromosome of genome of Chamaesiphon sp. PCC 6605.</title>
        <authorList>
            <consortium name="US DOE Joint Genome Institute"/>
            <person name="Gugger M."/>
            <person name="Coursin T."/>
            <person name="Rippka R."/>
            <person name="Tandeau De Marsac N."/>
            <person name="Huntemann M."/>
            <person name="Wei C.-L."/>
            <person name="Han J."/>
            <person name="Detter J.C."/>
            <person name="Han C."/>
            <person name="Tapia R."/>
            <person name="Chen A."/>
            <person name="Kyrpides N."/>
            <person name="Mavromatis K."/>
            <person name="Markowitz V."/>
            <person name="Szeto E."/>
            <person name="Ivanova N."/>
            <person name="Pagani I."/>
            <person name="Pati A."/>
            <person name="Goodwin L."/>
            <person name="Nordberg H.P."/>
            <person name="Cantor M.N."/>
            <person name="Hua S.X."/>
            <person name="Woyke T."/>
            <person name="Kerfeld C.A."/>
        </authorList>
    </citation>
    <scope>NUCLEOTIDE SEQUENCE [LARGE SCALE GENOMIC DNA]</scope>
    <source>
        <strain evidence="9">ATCC 27169 / PCC 6605</strain>
    </source>
</reference>
<dbReference type="SUPFAM" id="SSF48264">
    <property type="entry name" value="Cytochrome P450"/>
    <property type="match status" value="1"/>
</dbReference>
<dbReference type="InterPro" id="IPR001128">
    <property type="entry name" value="Cyt_P450"/>
</dbReference>
<dbReference type="PRINTS" id="PR00463">
    <property type="entry name" value="EP450I"/>
</dbReference>
<comment type="cofactor">
    <cofactor evidence="7">
        <name>heme</name>
        <dbReference type="ChEBI" id="CHEBI:30413"/>
    </cofactor>
</comment>
<feature type="binding site" description="axial binding residue" evidence="7">
    <location>
        <position position="390"/>
    </location>
    <ligand>
        <name>heme</name>
        <dbReference type="ChEBI" id="CHEBI:30413"/>
    </ligand>
    <ligandPart>
        <name>Fe</name>
        <dbReference type="ChEBI" id="CHEBI:18248"/>
    </ligandPart>
</feature>
<organism evidence="8 9">
    <name type="scientific">Chamaesiphon minutus (strain ATCC 27169 / PCC 6605)</name>
    <dbReference type="NCBI Taxonomy" id="1173020"/>
    <lineage>
        <taxon>Bacteria</taxon>
        <taxon>Bacillati</taxon>
        <taxon>Cyanobacteriota</taxon>
        <taxon>Cyanophyceae</taxon>
        <taxon>Gomontiellales</taxon>
        <taxon>Chamaesiphonaceae</taxon>
        <taxon>Chamaesiphon</taxon>
    </lineage>
</organism>
<dbReference type="PANTHER" id="PTHR24286:SF384">
    <property type="entry name" value="P450, PUTATIVE (EUROFUNG)-RELATED"/>
    <property type="match status" value="1"/>
</dbReference>
<dbReference type="eggNOG" id="COG2124">
    <property type="taxonomic scope" value="Bacteria"/>
</dbReference>
<gene>
    <name evidence="8" type="ORF">Cha6605_2929</name>
</gene>
<dbReference type="InterPro" id="IPR036396">
    <property type="entry name" value="Cyt_P450_sf"/>
</dbReference>
<dbReference type="GO" id="GO:0016125">
    <property type="term" value="P:sterol metabolic process"/>
    <property type="evidence" value="ECO:0007669"/>
    <property type="project" value="TreeGrafter"/>
</dbReference>
<dbReference type="GO" id="GO:0004497">
    <property type="term" value="F:monooxygenase activity"/>
    <property type="evidence" value="ECO:0007669"/>
    <property type="project" value="UniProtKB-KW"/>
</dbReference>
<dbReference type="GO" id="GO:0005506">
    <property type="term" value="F:iron ion binding"/>
    <property type="evidence" value="ECO:0007669"/>
    <property type="project" value="InterPro"/>
</dbReference>
<keyword evidence="4" id="KW-0560">Oxidoreductase</keyword>
<evidence type="ECO:0000256" key="1">
    <source>
        <dbReference type="ARBA" id="ARBA00010617"/>
    </source>
</evidence>
<dbReference type="EMBL" id="CP003600">
    <property type="protein sequence ID" value="AFY93961.1"/>
    <property type="molecule type" value="Genomic_DNA"/>
</dbReference>
<evidence type="ECO:0000313" key="9">
    <source>
        <dbReference type="Proteomes" id="UP000010366"/>
    </source>
</evidence>
<accession>K9UHN4</accession>
<dbReference type="InterPro" id="IPR002401">
    <property type="entry name" value="Cyt_P450_E_grp-I"/>
</dbReference>